<evidence type="ECO:0000256" key="1">
    <source>
        <dbReference type="SAM" id="MobiDB-lite"/>
    </source>
</evidence>
<feature type="compositionally biased region" description="Pro residues" evidence="1">
    <location>
        <begin position="156"/>
        <end position="166"/>
    </location>
</feature>
<name>A0A5N8WEG4_9ACTN</name>
<keyword evidence="5" id="KW-1185">Reference proteome</keyword>
<comment type="caution">
    <text evidence="4">The sequence shown here is derived from an EMBL/GenBank/DDBJ whole genome shotgun (WGS) entry which is preliminary data.</text>
</comment>
<dbReference type="SUPFAM" id="SSF117916">
    <property type="entry name" value="Fe-S cluster assembly (FSCA) domain-like"/>
    <property type="match status" value="1"/>
</dbReference>
<evidence type="ECO:0000313" key="5">
    <source>
        <dbReference type="Proteomes" id="UP000326979"/>
    </source>
</evidence>
<evidence type="ECO:0000313" key="4">
    <source>
        <dbReference type="EMBL" id="MPY44794.1"/>
    </source>
</evidence>
<accession>A0A5N8WEG4</accession>
<feature type="domain" description="PaaD zinc beta ribbon" evidence="3">
    <location>
        <begin position="153"/>
        <end position="203"/>
    </location>
</feature>
<dbReference type="InterPro" id="IPR056572">
    <property type="entry name" value="Zn_ribbon_PaaD"/>
</dbReference>
<dbReference type="InterPro" id="IPR052339">
    <property type="entry name" value="Fe-S_Maturation_MIP18"/>
</dbReference>
<dbReference type="InterPro" id="IPR034904">
    <property type="entry name" value="FSCA_dom_sf"/>
</dbReference>
<dbReference type="Pfam" id="PF23451">
    <property type="entry name" value="Zn_ribbon_PaaD"/>
    <property type="match status" value="1"/>
</dbReference>
<dbReference type="InterPro" id="IPR011883">
    <property type="entry name" value="PaaD-like"/>
</dbReference>
<dbReference type="NCBIfam" id="TIGR02159">
    <property type="entry name" value="PA_CoA_Oxy4"/>
    <property type="match status" value="1"/>
</dbReference>
<dbReference type="InterPro" id="IPR002744">
    <property type="entry name" value="MIP18-like"/>
</dbReference>
<dbReference type="Pfam" id="PF01883">
    <property type="entry name" value="FeS_assembly_P"/>
    <property type="match status" value="1"/>
</dbReference>
<organism evidence="4 5">
    <name type="scientific">Streptomyces phyllanthi</name>
    <dbReference type="NCBI Taxonomy" id="1803180"/>
    <lineage>
        <taxon>Bacteria</taxon>
        <taxon>Bacillati</taxon>
        <taxon>Actinomycetota</taxon>
        <taxon>Actinomycetes</taxon>
        <taxon>Kitasatosporales</taxon>
        <taxon>Streptomycetaceae</taxon>
        <taxon>Streptomyces</taxon>
    </lineage>
</organism>
<dbReference type="Gene3D" id="3.30.300.130">
    <property type="entry name" value="Fe-S cluster assembly (FSCA)"/>
    <property type="match status" value="1"/>
</dbReference>
<proteinExistence type="predicted"/>
<evidence type="ECO:0000259" key="3">
    <source>
        <dbReference type="Pfam" id="PF23451"/>
    </source>
</evidence>
<sequence>MVTASPGRAGERGRRERAERRERAWRIAAEVPDPELPMLTLADLGVLHGVEVTPDEAVVARLMPTYSGCPAVAEMRAEVAARLRVAGFADVRVVTVLDPPWTTDRITDEGRRKLAEHGIAPPGPRRMPGLATGRTWLSLTTAQAAQAPDPARRPSPDPGQAPPAVPCPRCTSADTEELSHFAATACTALRRCRTCLEPFPHVKDLP</sequence>
<dbReference type="PANTHER" id="PTHR42831:SF3">
    <property type="entry name" value="1,2-PHENYLACETYL-COA EPOXIDASE, SUBUNIT D-RELATED"/>
    <property type="match status" value="1"/>
</dbReference>
<feature type="region of interest" description="Disordered" evidence="1">
    <location>
        <begin position="142"/>
        <end position="168"/>
    </location>
</feature>
<dbReference type="PANTHER" id="PTHR42831">
    <property type="entry name" value="FE-S PROTEIN MATURATION AUXILIARY FACTOR YITW"/>
    <property type="match status" value="1"/>
</dbReference>
<protein>
    <submittedName>
        <fullName evidence="4">Phenylacetate-CoA oxygenase subunit PaaJ</fullName>
    </submittedName>
</protein>
<dbReference type="RefSeq" id="WP_386574601.1">
    <property type="nucleotide sequence ID" value="NZ_BAABEQ010000097.1"/>
</dbReference>
<reference evidence="4 5" key="1">
    <citation type="submission" date="2019-07" db="EMBL/GenBank/DDBJ databases">
        <title>New species of Amycolatopsis and Streptomyces.</title>
        <authorList>
            <person name="Duangmal K."/>
            <person name="Teo W.F.A."/>
            <person name="Lipun K."/>
        </authorList>
    </citation>
    <scope>NUCLEOTIDE SEQUENCE [LARGE SCALE GENOMIC DNA]</scope>
    <source>
        <strain evidence="4 5">TISTR 2346</strain>
    </source>
</reference>
<gene>
    <name evidence="4" type="primary">paaJ</name>
    <name evidence="4" type="ORF">FNH04_34300</name>
</gene>
<evidence type="ECO:0000259" key="2">
    <source>
        <dbReference type="Pfam" id="PF01883"/>
    </source>
</evidence>
<feature type="domain" description="MIP18 family-like" evidence="2">
    <location>
        <begin position="30"/>
        <end position="93"/>
    </location>
</feature>
<dbReference type="EMBL" id="VJZE01000363">
    <property type="protein sequence ID" value="MPY44794.1"/>
    <property type="molecule type" value="Genomic_DNA"/>
</dbReference>
<dbReference type="AlphaFoldDB" id="A0A5N8WEG4"/>
<dbReference type="Proteomes" id="UP000326979">
    <property type="component" value="Unassembled WGS sequence"/>
</dbReference>